<comment type="caution">
    <text evidence="1">The sequence shown here is derived from an EMBL/GenBank/DDBJ whole genome shotgun (WGS) entry which is preliminary data.</text>
</comment>
<accession>A0AAD5GM60</accession>
<sequence length="230" mass="25966">MFWLGVSPEPLKRHQLLPDEDDEITIKDAAGALTTTINYALSSRVKANALRISQRLSSEFGVWYDDKHEGSVGESPKPWLGSRLTGTGLCRLMCGGRFDDVRWFADWMRIMASGTTRHLFKSTRPFREVSSGEDLLGISLAALAGACRNNSYMIVSCNSQLDQRRGAVSLHLMLALRFIAEHIRLVGSGKEEQVRTAMYVEFEEGYNNYLESEVWRKAKLMWRTTLGDPV</sequence>
<evidence type="ECO:0000313" key="1">
    <source>
        <dbReference type="EMBL" id="KAI7744658.1"/>
    </source>
</evidence>
<protein>
    <submittedName>
        <fullName evidence="1">Uncharacterized protein</fullName>
    </submittedName>
</protein>
<dbReference type="Proteomes" id="UP001206925">
    <property type="component" value="Unassembled WGS sequence"/>
</dbReference>
<organism evidence="1 2">
    <name type="scientific">Ambrosia artemisiifolia</name>
    <name type="common">Common ragweed</name>
    <dbReference type="NCBI Taxonomy" id="4212"/>
    <lineage>
        <taxon>Eukaryota</taxon>
        <taxon>Viridiplantae</taxon>
        <taxon>Streptophyta</taxon>
        <taxon>Embryophyta</taxon>
        <taxon>Tracheophyta</taxon>
        <taxon>Spermatophyta</taxon>
        <taxon>Magnoliopsida</taxon>
        <taxon>eudicotyledons</taxon>
        <taxon>Gunneridae</taxon>
        <taxon>Pentapetalae</taxon>
        <taxon>asterids</taxon>
        <taxon>campanulids</taxon>
        <taxon>Asterales</taxon>
        <taxon>Asteraceae</taxon>
        <taxon>Asteroideae</taxon>
        <taxon>Heliantheae alliance</taxon>
        <taxon>Heliantheae</taxon>
        <taxon>Ambrosia</taxon>
    </lineage>
</organism>
<dbReference type="EMBL" id="JAMZMK010007472">
    <property type="protein sequence ID" value="KAI7744658.1"/>
    <property type="molecule type" value="Genomic_DNA"/>
</dbReference>
<evidence type="ECO:0000313" key="2">
    <source>
        <dbReference type="Proteomes" id="UP001206925"/>
    </source>
</evidence>
<name>A0AAD5GM60_AMBAR</name>
<reference evidence="1" key="1">
    <citation type="submission" date="2022-06" db="EMBL/GenBank/DDBJ databases">
        <title>Uncovering the hologenomic basis of an extraordinary plant invasion.</title>
        <authorList>
            <person name="Bieker V.C."/>
            <person name="Martin M.D."/>
            <person name="Gilbert T."/>
            <person name="Hodgins K."/>
            <person name="Battlay P."/>
            <person name="Petersen B."/>
            <person name="Wilson J."/>
        </authorList>
    </citation>
    <scope>NUCLEOTIDE SEQUENCE</scope>
    <source>
        <strain evidence="1">AA19_3_7</strain>
        <tissue evidence="1">Leaf</tissue>
    </source>
</reference>
<proteinExistence type="predicted"/>
<keyword evidence="2" id="KW-1185">Reference proteome</keyword>
<feature type="non-terminal residue" evidence="1">
    <location>
        <position position="1"/>
    </location>
</feature>
<gene>
    <name evidence="1" type="ORF">M8C21_006439</name>
</gene>
<dbReference type="AlphaFoldDB" id="A0AAD5GM60"/>